<dbReference type="InterPro" id="IPR023614">
    <property type="entry name" value="Porin_dom_sf"/>
</dbReference>
<proteinExistence type="predicted"/>
<feature type="non-terminal residue" evidence="1">
    <location>
        <position position="1"/>
    </location>
</feature>
<protein>
    <recommendedName>
        <fullName evidence="2">Porin</fullName>
    </recommendedName>
</protein>
<evidence type="ECO:0008006" key="2">
    <source>
        <dbReference type="Google" id="ProtNLM"/>
    </source>
</evidence>
<evidence type="ECO:0000313" key="1">
    <source>
        <dbReference type="EMBL" id="VAW38855.1"/>
    </source>
</evidence>
<reference evidence="1" key="1">
    <citation type="submission" date="2018-06" db="EMBL/GenBank/DDBJ databases">
        <authorList>
            <person name="Zhirakovskaya E."/>
        </authorList>
    </citation>
    <scope>NUCLEOTIDE SEQUENCE</scope>
</reference>
<name>A0A3B0V5L8_9ZZZZ</name>
<organism evidence="1">
    <name type="scientific">hydrothermal vent metagenome</name>
    <dbReference type="NCBI Taxonomy" id="652676"/>
    <lineage>
        <taxon>unclassified sequences</taxon>
        <taxon>metagenomes</taxon>
        <taxon>ecological metagenomes</taxon>
    </lineage>
</organism>
<dbReference type="Gene3D" id="2.40.160.10">
    <property type="entry name" value="Porin"/>
    <property type="match status" value="1"/>
</dbReference>
<accession>A0A3B0V5L8</accession>
<sequence length="137" mass="15130">PGTKAEDYSVWDVAAAYKLKAMTLKGEYVAGSNIKGVKDRDESVWYLHAGYRFLPMVEGVVRHYQAHYDPETGPSTDLGNTYLGVNVFLNTAAKYTARIQLNYVIASGDDGFTGNIYEGVTGGYRDDVILAQFQLAF</sequence>
<dbReference type="AlphaFoldDB" id="A0A3B0V5L8"/>
<dbReference type="SUPFAM" id="SSF56935">
    <property type="entry name" value="Porins"/>
    <property type="match status" value="1"/>
</dbReference>
<dbReference type="EMBL" id="UOEX01000267">
    <property type="protein sequence ID" value="VAW38855.1"/>
    <property type="molecule type" value="Genomic_DNA"/>
</dbReference>
<gene>
    <name evidence="1" type="ORF">MNBD_DELTA03-1518</name>
</gene>